<keyword evidence="1" id="KW-0812">Transmembrane</keyword>
<organism evidence="3 4">
    <name type="scientific">Nitrolancea hollandica Lb</name>
    <dbReference type="NCBI Taxonomy" id="1129897"/>
    <lineage>
        <taxon>Bacteria</taxon>
        <taxon>Pseudomonadati</taxon>
        <taxon>Thermomicrobiota</taxon>
        <taxon>Thermomicrobia</taxon>
        <taxon>Sphaerobacterales</taxon>
        <taxon>Sphaerobacterineae</taxon>
        <taxon>Sphaerobacteraceae</taxon>
        <taxon>Nitrolancea</taxon>
    </lineage>
</organism>
<keyword evidence="1" id="KW-0472">Membrane</keyword>
<accession>I4EL58</accession>
<dbReference type="RefSeq" id="WP_008480309.1">
    <property type="nucleotide sequence ID" value="NZ_CAGS01000440.1"/>
</dbReference>
<keyword evidence="4" id="KW-1185">Reference proteome</keyword>
<feature type="transmembrane region" description="Helical" evidence="1">
    <location>
        <begin position="20"/>
        <end position="45"/>
    </location>
</feature>
<gene>
    <name evidence="3" type="ORF">NITHO_4950003</name>
</gene>
<dbReference type="Proteomes" id="UP000004221">
    <property type="component" value="Unassembled WGS sequence"/>
</dbReference>
<keyword evidence="1" id="KW-1133">Transmembrane helix</keyword>
<sequence>MTTGWVRRDVPGNALVETALAFPILLMVALGLIQFAIFVHAQLVVTGAAQDGARIAAAEDRGLAEGLTHTQSLLQAGLGEHAKGVTAWGSADDDMVAIEAEGRLPTIIPWVVKTSLPLHARSVVSKERFRVGSGP</sequence>
<feature type="domain" description="TadE-like" evidence="2">
    <location>
        <begin position="12"/>
        <end position="54"/>
    </location>
</feature>
<evidence type="ECO:0000256" key="1">
    <source>
        <dbReference type="SAM" id="Phobius"/>
    </source>
</evidence>
<dbReference type="EMBL" id="CAGS01000440">
    <property type="protein sequence ID" value="CCF85420.1"/>
    <property type="molecule type" value="Genomic_DNA"/>
</dbReference>
<dbReference type="AlphaFoldDB" id="I4EL58"/>
<evidence type="ECO:0000313" key="3">
    <source>
        <dbReference type="EMBL" id="CCF85420.1"/>
    </source>
</evidence>
<evidence type="ECO:0000259" key="2">
    <source>
        <dbReference type="Pfam" id="PF07811"/>
    </source>
</evidence>
<reference evidence="3 4" key="1">
    <citation type="journal article" date="2012" name="ISME J.">
        <title>Nitrification expanded: discovery, physiology and genomics of a nitrite-oxidizing bacterium from the phylum Chloroflexi.</title>
        <authorList>
            <person name="Sorokin D.Y."/>
            <person name="Lucker S."/>
            <person name="Vejmelkova D."/>
            <person name="Kostrikina N.A."/>
            <person name="Kleerebezem R."/>
            <person name="Rijpstra W.I."/>
            <person name="Damste J.S."/>
            <person name="Le Paslier D."/>
            <person name="Muyzer G."/>
            <person name="Wagner M."/>
            <person name="van Loosdrecht M.C."/>
            <person name="Daims H."/>
        </authorList>
    </citation>
    <scope>NUCLEOTIDE SEQUENCE [LARGE SCALE GENOMIC DNA]</scope>
    <source>
        <strain evidence="4">none</strain>
    </source>
</reference>
<protein>
    <recommendedName>
        <fullName evidence="2">TadE-like domain-containing protein</fullName>
    </recommendedName>
</protein>
<name>I4EL58_9BACT</name>
<comment type="caution">
    <text evidence="3">The sequence shown here is derived from an EMBL/GenBank/DDBJ whole genome shotgun (WGS) entry which is preliminary data.</text>
</comment>
<dbReference type="Pfam" id="PF07811">
    <property type="entry name" value="TadE"/>
    <property type="match status" value="1"/>
</dbReference>
<evidence type="ECO:0000313" key="4">
    <source>
        <dbReference type="Proteomes" id="UP000004221"/>
    </source>
</evidence>
<proteinExistence type="predicted"/>
<dbReference type="InterPro" id="IPR012495">
    <property type="entry name" value="TadE-like_dom"/>
</dbReference>